<evidence type="ECO:0000313" key="5">
    <source>
        <dbReference type="Proteomes" id="UP000708208"/>
    </source>
</evidence>
<organism evidence="4 5">
    <name type="scientific">Allacma fusca</name>
    <dbReference type="NCBI Taxonomy" id="39272"/>
    <lineage>
        <taxon>Eukaryota</taxon>
        <taxon>Metazoa</taxon>
        <taxon>Ecdysozoa</taxon>
        <taxon>Arthropoda</taxon>
        <taxon>Hexapoda</taxon>
        <taxon>Collembola</taxon>
        <taxon>Symphypleona</taxon>
        <taxon>Sminthuridae</taxon>
        <taxon>Allacma</taxon>
    </lineage>
</organism>
<evidence type="ECO:0000256" key="1">
    <source>
        <dbReference type="ARBA" id="ARBA00007623"/>
    </source>
</evidence>
<evidence type="ECO:0000313" key="4">
    <source>
        <dbReference type="EMBL" id="CAG7829492.1"/>
    </source>
</evidence>
<comment type="caution">
    <text evidence="2">Lacks conserved residue(s) required for the propagation of feature annotation.</text>
</comment>
<evidence type="ECO:0000256" key="2">
    <source>
        <dbReference type="PROSITE-ProRule" id="PRU00239"/>
    </source>
</evidence>
<feature type="non-terminal residue" evidence="4">
    <location>
        <position position="1"/>
    </location>
</feature>
<protein>
    <recommendedName>
        <fullName evidence="3">Calpain catalytic domain-containing protein</fullName>
    </recommendedName>
</protein>
<evidence type="ECO:0000259" key="3">
    <source>
        <dbReference type="PROSITE" id="PS50203"/>
    </source>
</evidence>
<dbReference type="EMBL" id="CAJVCH010551710">
    <property type="protein sequence ID" value="CAG7829492.1"/>
    <property type="molecule type" value="Genomic_DNA"/>
</dbReference>
<dbReference type="Proteomes" id="UP000708208">
    <property type="component" value="Unassembled WGS sequence"/>
</dbReference>
<dbReference type="InterPro" id="IPR022684">
    <property type="entry name" value="Calpain_cysteine_protease"/>
</dbReference>
<dbReference type="Pfam" id="PF00648">
    <property type="entry name" value="Peptidase_C2"/>
    <property type="match status" value="1"/>
</dbReference>
<accession>A0A8J2LC48</accession>
<keyword evidence="5" id="KW-1185">Reference proteome</keyword>
<name>A0A8J2LC48_9HEXA</name>
<dbReference type="InterPro" id="IPR001300">
    <property type="entry name" value="Peptidase_C2_calpain_cat"/>
</dbReference>
<comment type="caution">
    <text evidence="4">The sequence shown here is derived from an EMBL/GenBank/DDBJ whole genome shotgun (WGS) entry which is preliminary data.</text>
</comment>
<dbReference type="AlphaFoldDB" id="A0A8J2LC48"/>
<dbReference type="PROSITE" id="PS50203">
    <property type="entry name" value="CALPAIN_CAT"/>
    <property type="match status" value="1"/>
</dbReference>
<comment type="similarity">
    <text evidence="1">Belongs to the peptidase C2 family.</text>
</comment>
<proteinExistence type="inferred from homology"/>
<feature type="non-terminal residue" evidence="4">
    <location>
        <position position="86"/>
    </location>
</feature>
<dbReference type="PANTHER" id="PTHR10183:SF382">
    <property type="entry name" value="CALPAIN-15"/>
    <property type="match status" value="1"/>
</dbReference>
<reference evidence="4" key="1">
    <citation type="submission" date="2021-06" db="EMBL/GenBank/DDBJ databases">
        <authorList>
            <person name="Hodson N. C."/>
            <person name="Mongue J. A."/>
            <person name="Jaron S. K."/>
        </authorList>
    </citation>
    <scope>NUCLEOTIDE SEQUENCE</scope>
</reference>
<feature type="domain" description="Calpain catalytic" evidence="3">
    <location>
        <begin position="1"/>
        <end position="68"/>
    </location>
</feature>
<dbReference type="GO" id="GO:0006508">
    <property type="term" value="P:proteolysis"/>
    <property type="evidence" value="ECO:0007669"/>
    <property type="project" value="InterPro"/>
</dbReference>
<dbReference type="GO" id="GO:0004198">
    <property type="term" value="F:calcium-dependent cysteine-type endopeptidase activity"/>
    <property type="evidence" value="ECO:0007669"/>
    <property type="project" value="InterPro"/>
</dbReference>
<sequence>AKGKQLWVSLLEKAQAKLYGSYHSLKNGYTYEGLVNLTGFPTPTIKFQHKHKPLNSKKLDEVWQALLSYSEEGFLIGISCGRPEVS</sequence>
<dbReference type="OrthoDB" id="8193465at2759"/>
<dbReference type="GO" id="GO:0005737">
    <property type="term" value="C:cytoplasm"/>
    <property type="evidence" value="ECO:0007669"/>
    <property type="project" value="TreeGrafter"/>
</dbReference>
<dbReference type="PANTHER" id="PTHR10183">
    <property type="entry name" value="CALPAIN"/>
    <property type="match status" value="1"/>
</dbReference>
<gene>
    <name evidence="4" type="ORF">AFUS01_LOCUS39353</name>
</gene>